<dbReference type="Proteomes" id="UP000254720">
    <property type="component" value="Unassembled WGS sequence"/>
</dbReference>
<gene>
    <name evidence="1" type="ORF">C8D86_1367</name>
</gene>
<name>A0A370G2E0_9COXI</name>
<comment type="caution">
    <text evidence="1">The sequence shown here is derived from an EMBL/GenBank/DDBJ whole genome shotgun (WGS) entry which is preliminary data.</text>
</comment>
<keyword evidence="2" id="KW-1185">Reference proteome</keyword>
<evidence type="ECO:0000313" key="2">
    <source>
        <dbReference type="Proteomes" id="UP000254720"/>
    </source>
</evidence>
<protein>
    <submittedName>
        <fullName evidence="1">Uncharacterized protein</fullName>
    </submittedName>
</protein>
<reference evidence="1 2" key="1">
    <citation type="submission" date="2018-07" db="EMBL/GenBank/DDBJ databases">
        <title>Genomic Encyclopedia of Type Strains, Phase IV (KMG-IV): sequencing the most valuable type-strain genomes for metagenomic binning, comparative biology and taxonomic classification.</title>
        <authorList>
            <person name="Goeker M."/>
        </authorList>
    </citation>
    <scope>NUCLEOTIDE SEQUENCE [LARGE SCALE GENOMIC DNA]</scope>
    <source>
        <strain evidence="1 2">DSM 16500</strain>
    </source>
</reference>
<accession>A0A370G2E0</accession>
<dbReference type="AlphaFoldDB" id="A0A370G2E0"/>
<sequence length="31" mass="3752">MVLIALKQDWEMEYGASLLKWEFITDQSHLR</sequence>
<dbReference type="EMBL" id="QQAX01000036">
    <property type="protein sequence ID" value="RDI37968.1"/>
    <property type="molecule type" value="Genomic_DNA"/>
</dbReference>
<evidence type="ECO:0000313" key="1">
    <source>
        <dbReference type="EMBL" id="RDI37968.1"/>
    </source>
</evidence>
<proteinExistence type="predicted"/>
<organism evidence="1 2">
    <name type="scientific">Aquicella lusitana</name>
    <dbReference type="NCBI Taxonomy" id="254246"/>
    <lineage>
        <taxon>Bacteria</taxon>
        <taxon>Pseudomonadati</taxon>
        <taxon>Pseudomonadota</taxon>
        <taxon>Gammaproteobacteria</taxon>
        <taxon>Legionellales</taxon>
        <taxon>Coxiellaceae</taxon>
        <taxon>Aquicella</taxon>
    </lineage>
</organism>